<protein>
    <submittedName>
        <fullName evidence="1">Uncharacterized protein</fullName>
    </submittedName>
</protein>
<organism evidence="1 2">
    <name type="scientific">Candidatus Magasanikbacteria bacterium RIFOXYC2_FULL_40_16</name>
    <dbReference type="NCBI Taxonomy" id="1798703"/>
    <lineage>
        <taxon>Bacteria</taxon>
        <taxon>Candidatus Magasanikiibacteriota</taxon>
    </lineage>
</organism>
<name>A0A1F6P121_9BACT</name>
<dbReference type="AlphaFoldDB" id="A0A1F6P121"/>
<gene>
    <name evidence="1" type="ORF">A2469_00700</name>
</gene>
<evidence type="ECO:0000313" key="1">
    <source>
        <dbReference type="EMBL" id="OGH89866.1"/>
    </source>
</evidence>
<sequence length="115" mass="13523">MAWKVYDARKILGTFVSGDPSVPPTRWWNHIFLLLFWWKKKSIFFARTLGEYRVGYIPQDGKPRLCTRLVGVKMFAVRNGREDRTFFAVNKNGEEVKLDLITQTKEKTPKYLPVL</sequence>
<dbReference type="Proteomes" id="UP000178895">
    <property type="component" value="Unassembled WGS sequence"/>
</dbReference>
<dbReference type="EMBL" id="MFQY01000024">
    <property type="protein sequence ID" value="OGH89866.1"/>
    <property type="molecule type" value="Genomic_DNA"/>
</dbReference>
<proteinExistence type="predicted"/>
<evidence type="ECO:0000313" key="2">
    <source>
        <dbReference type="Proteomes" id="UP000178895"/>
    </source>
</evidence>
<reference evidence="1 2" key="1">
    <citation type="journal article" date="2016" name="Nat. Commun.">
        <title>Thousands of microbial genomes shed light on interconnected biogeochemical processes in an aquifer system.</title>
        <authorList>
            <person name="Anantharaman K."/>
            <person name="Brown C.T."/>
            <person name="Hug L.A."/>
            <person name="Sharon I."/>
            <person name="Castelle C.J."/>
            <person name="Probst A.J."/>
            <person name="Thomas B.C."/>
            <person name="Singh A."/>
            <person name="Wilkins M.J."/>
            <person name="Karaoz U."/>
            <person name="Brodie E.L."/>
            <person name="Williams K.H."/>
            <person name="Hubbard S.S."/>
            <person name="Banfield J.F."/>
        </authorList>
    </citation>
    <scope>NUCLEOTIDE SEQUENCE [LARGE SCALE GENOMIC DNA]</scope>
</reference>
<accession>A0A1F6P121</accession>
<comment type="caution">
    <text evidence="1">The sequence shown here is derived from an EMBL/GenBank/DDBJ whole genome shotgun (WGS) entry which is preliminary data.</text>
</comment>